<name>A0A6C0AXZ2_9ZZZZ</name>
<organism evidence="1">
    <name type="scientific">viral metagenome</name>
    <dbReference type="NCBI Taxonomy" id="1070528"/>
    <lineage>
        <taxon>unclassified sequences</taxon>
        <taxon>metagenomes</taxon>
        <taxon>organismal metagenomes</taxon>
    </lineage>
</organism>
<dbReference type="EMBL" id="MN738808">
    <property type="protein sequence ID" value="QHS84386.1"/>
    <property type="molecule type" value="Genomic_DNA"/>
</dbReference>
<accession>A0A6C0AXZ2</accession>
<evidence type="ECO:0000313" key="1">
    <source>
        <dbReference type="EMBL" id="QHS84386.1"/>
    </source>
</evidence>
<reference evidence="1" key="1">
    <citation type="journal article" date="2020" name="Nature">
        <title>Giant virus diversity and host interactions through global metagenomics.</title>
        <authorList>
            <person name="Schulz F."/>
            <person name="Roux S."/>
            <person name="Paez-Espino D."/>
            <person name="Jungbluth S."/>
            <person name="Walsh D.A."/>
            <person name="Denef V.J."/>
            <person name="McMahon K.D."/>
            <person name="Konstantinidis K.T."/>
            <person name="Eloe-Fadrosh E.A."/>
            <person name="Kyrpides N.C."/>
            <person name="Woyke T."/>
        </authorList>
    </citation>
    <scope>NUCLEOTIDE SEQUENCE</scope>
    <source>
        <strain evidence="1">GVMAG-S-ERX556022-25</strain>
    </source>
</reference>
<dbReference type="AlphaFoldDB" id="A0A6C0AXZ2"/>
<protein>
    <submittedName>
        <fullName evidence="1">Uncharacterized protein</fullName>
    </submittedName>
</protein>
<sequence>MKKLVSWTQTYGDKRLFNIQLLKYDLIGNHIRNKCEYIIFSFHNCPDNFYTICEKILREIYSEEKLLLLRFNDCSYLQSYKNLIKKVFELKCTDIVQIQDDQHGINSKKNVTNLNDLNDIIETYKNNNEIQHLHLYGDESIPKPNLKPIETIKVNNVEIYKYNSKDFKNYNIMGWSDGVYIIDAYLINNLLNLDNIPNDVWRIEVFLMHIYNNNVLYRWGTNKILFRASNLFGRNINNRISQTENIGRFFNETQHWKDIIQLIIKTFN</sequence>
<proteinExistence type="predicted"/>